<feature type="domain" description="MSP" evidence="3">
    <location>
        <begin position="26"/>
        <end position="143"/>
    </location>
</feature>
<evidence type="ECO:0000313" key="4">
    <source>
        <dbReference type="EMBL" id="RKP09011.1"/>
    </source>
</evidence>
<proteinExistence type="predicted"/>
<organism evidence="4 5">
    <name type="scientific">Thamnocephalis sphaerospora</name>
    <dbReference type="NCBI Taxonomy" id="78915"/>
    <lineage>
        <taxon>Eukaryota</taxon>
        <taxon>Fungi</taxon>
        <taxon>Fungi incertae sedis</taxon>
        <taxon>Zoopagomycota</taxon>
        <taxon>Zoopagomycotina</taxon>
        <taxon>Zoopagomycetes</taxon>
        <taxon>Zoopagales</taxon>
        <taxon>Sigmoideomycetaceae</taxon>
        <taxon>Thamnocephalis</taxon>
    </lineage>
</organism>
<sequence length="365" mass="38576">MSDTSSRRTSGSGIARPMTPPGGAATIRVSPSEFSFQASRSNPSVLVGRVSLRIVAADAPIGFKFKTNAPDRYSVRPVMGVLSPSGETLEIFARCEGATQADDRFMIESVTLTPEEAEHLDSKTWKQIDRRRMVENFIHCRPYAAAPSTATGVSPPSSPPTNWSTVTSARTRMHTSQRHGLTHGRHSSLELHMSRNALSTPGVAIATPQAATGTLSPAPQPASPSLRPLVVGTRPRGSIGGVSMSGSDVETGLTAEKRSSHAHVGTLAGNTVSRPSRRHRGHVDKGLIDLLPQIALLLLACVVITFWLPVHRWIGALLLPWLGRSGAIVGDDTETLVGATDAPMGAHFSHAPLAAGGAHFVVAQA</sequence>
<reference evidence="5" key="1">
    <citation type="journal article" date="2018" name="Nat. Microbiol.">
        <title>Leveraging single-cell genomics to expand the fungal tree of life.</title>
        <authorList>
            <person name="Ahrendt S.R."/>
            <person name="Quandt C.A."/>
            <person name="Ciobanu D."/>
            <person name="Clum A."/>
            <person name="Salamov A."/>
            <person name="Andreopoulos B."/>
            <person name="Cheng J.F."/>
            <person name="Woyke T."/>
            <person name="Pelin A."/>
            <person name="Henrissat B."/>
            <person name="Reynolds N.K."/>
            <person name="Benny G.L."/>
            <person name="Smith M.E."/>
            <person name="James T.Y."/>
            <person name="Grigoriev I.V."/>
        </authorList>
    </citation>
    <scope>NUCLEOTIDE SEQUENCE [LARGE SCALE GENOMIC DNA]</scope>
    <source>
        <strain evidence="5">RSA 1356</strain>
    </source>
</reference>
<keyword evidence="2" id="KW-0472">Membrane</keyword>
<feature type="region of interest" description="Disordered" evidence="1">
    <location>
        <begin position="1"/>
        <end position="23"/>
    </location>
</feature>
<keyword evidence="2" id="KW-0812">Transmembrane</keyword>
<dbReference type="OrthoDB" id="75724at2759"/>
<protein>
    <recommendedName>
        <fullName evidence="3">MSP domain-containing protein</fullName>
    </recommendedName>
</protein>
<dbReference type="Proteomes" id="UP000271241">
    <property type="component" value="Unassembled WGS sequence"/>
</dbReference>
<keyword evidence="5" id="KW-1185">Reference proteome</keyword>
<feature type="region of interest" description="Disordered" evidence="1">
    <location>
        <begin position="255"/>
        <end position="278"/>
    </location>
</feature>
<dbReference type="InterPro" id="IPR013783">
    <property type="entry name" value="Ig-like_fold"/>
</dbReference>
<dbReference type="PROSITE" id="PS50202">
    <property type="entry name" value="MSP"/>
    <property type="match status" value="1"/>
</dbReference>
<evidence type="ECO:0000256" key="1">
    <source>
        <dbReference type="SAM" id="MobiDB-lite"/>
    </source>
</evidence>
<gene>
    <name evidence="4" type="ORF">THASP1DRAFT_29201</name>
</gene>
<dbReference type="SUPFAM" id="SSF49354">
    <property type="entry name" value="PapD-like"/>
    <property type="match status" value="1"/>
</dbReference>
<evidence type="ECO:0000259" key="3">
    <source>
        <dbReference type="PROSITE" id="PS50202"/>
    </source>
</evidence>
<feature type="transmembrane region" description="Helical" evidence="2">
    <location>
        <begin position="287"/>
        <end position="308"/>
    </location>
</feature>
<dbReference type="EMBL" id="KZ992550">
    <property type="protein sequence ID" value="RKP09011.1"/>
    <property type="molecule type" value="Genomic_DNA"/>
</dbReference>
<evidence type="ECO:0000313" key="5">
    <source>
        <dbReference type="Proteomes" id="UP000271241"/>
    </source>
</evidence>
<evidence type="ECO:0000256" key="2">
    <source>
        <dbReference type="SAM" id="Phobius"/>
    </source>
</evidence>
<dbReference type="STRING" id="78915.A0A4P9XTX0"/>
<name>A0A4P9XTX0_9FUNG</name>
<keyword evidence="2" id="KW-1133">Transmembrane helix</keyword>
<dbReference type="InterPro" id="IPR000535">
    <property type="entry name" value="MSP_dom"/>
</dbReference>
<dbReference type="InterPro" id="IPR008962">
    <property type="entry name" value="PapD-like_sf"/>
</dbReference>
<dbReference type="Gene3D" id="2.60.40.10">
    <property type="entry name" value="Immunoglobulins"/>
    <property type="match status" value="1"/>
</dbReference>
<accession>A0A4P9XTX0</accession>
<dbReference type="Pfam" id="PF00635">
    <property type="entry name" value="Motile_Sperm"/>
    <property type="match status" value="1"/>
</dbReference>
<dbReference type="AlphaFoldDB" id="A0A4P9XTX0"/>